<evidence type="ECO:0000256" key="5">
    <source>
        <dbReference type="ARBA" id="ARBA00023136"/>
    </source>
</evidence>
<dbReference type="InterPro" id="IPR036179">
    <property type="entry name" value="Ig-like_dom_sf"/>
</dbReference>
<evidence type="ECO:0000259" key="8">
    <source>
        <dbReference type="PROSITE" id="PS50835"/>
    </source>
</evidence>
<dbReference type="InterPro" id="IPR013783">
    <property type="entry name" value="Ig-like_fold"/>
</dbReference>
<reference evidence="9" key="2">
    <citation type="submission" date="2025-08" db="UniProtKB">
        <authorList>
            <consortium name="Ensembl"/>
        </authorList>
    </citation>
    <scope>IDENTIFICATION</scope>
    <source>
        <strain evidence="9">Guanapo</strain>
    </source>
</reference>
<keyword evidence="2" id="KW-1003">Cell membrane</keyword>
<evidence type="ECO:0000256" key="7">
    <source>
        <dbReference type="ARBA" id="ARBA00023180"/>
    </source>
</evidence>
<comment type="subcellular location">
    <subcellularLocation>
        <location evidence="1">Cell membrane</location>
    </subcellularLocation>
</comment>
<proteinExistence type="predicted"/>
<dbReference type="CDD" id="cd00099">
    <property type="entry name" value="IgV"/>
    <property type="match status" value="1"/>
</dbReference>
<keyword evidence="4" id="KW-0391">Immunity</keyword>
<feature type="domain" description="Ig-like" evidence="8">
    <location>
        <begin position="26"/>
        <end position="116"/>
    </location>
</feature>
<dbReference type="PANTHER" id="PTHR19433:SF111">
    <property type="entry name" value="T CELL RECEPTOR ALPHA VARIABLE 4"/>
    <property type="match status" value="1"/>
</dbReference>
<dbReference type="GO" id="GO:0009617">
    <property type="term" value="P:response to bacterium"/>
    <property type="evidence" value="ECO:0007669"/>
    <property type="project" value="TreeGrafter"/>
</dbReference>
<sequence>QNPNCFWNRVFRNSSSKTQHNDMNQPDDMVMVTVQLGDPVTLSCAFSDKFQSTTWLHWYKQSAGDTLKFIVLQQKSIKPNDERNVFTSRIAATNDDKFSNLTILKTVLQDEGMYHCAHMDWTVSTWTGTYLSVKANSRRTSSYTVLQNPVSDLARPADSETLQCSVISESEDKACSGEPSVFWFRTGSEQSYPEIIHSTDKGLRDCENTTTSNTQKKCSYSFSKNFSSSDTGTFYCAVATCGEILFGNGIKTAGMSFVLQILYTVNGQDLNYAALHFNERKTSRGNTRQLKTEDSVYSGVKYDAIMK</sequence>
<dbReference type="GO" id="GO:0002376">
    <property type="term" value="P:immune system process"/>
    <property type="evidence" value="ECO:0007669"/>
    <property type="project" value="UniProtKB-KW"/>
</dbReference>
<organism evidence="9 10">
    <name type="scientific">Poecilia reticulata</name>
    <name type="common">Guppy</name>
    <name type="synonym">Acanthophacelus reticulatus</name>
    <dbReference type="NCBI Taxonomy" id="8081"/>
    <lineage>
        <taxon>Eukaryota</taxon>
        <taxon>Metazoa</taxon>
        <taxon>Chordata</taxon>
        <taxon>Craniata</taxon>
        <taxon>Vertebrata</taxon>
        <taxon>Euteleostomi</taxon>
        <taxon>Actinopterygii</taxon>
        <taxon>Neopterygii</taxon>
        <taxon>Teleostei</taxon>
        <taxon>Neoteleostei</taxon>
        <taxon>Acanthomorphata</taxon>
        <taxon>Ovalentaria</taxon>
        <taxon>Atherinomorphae</taxon>
        <taxon>Cyprinodontiformes</taxon>
        <taxon>Poeciliidae</taxon>
        <taxon>Poeciliinae</taxon>
        <taxon>Poecilia</taxon>
    </lineage>
</organism>
<dbReference type="InterPro" id="IPR052051">
    <property type="entry name" value="TCR_complex_component"/>
</dbReference>
<keyword evidence="7" id="KW-0325">Glycoprotein</keyword>
<evidence type="ECO:0000256" key="6">
    <source>
        <dbReference type="ARBA" id="ARBA00023157"/>
    </source>
</evidence>
<dbReference type="Proteomes" id="UP000242638">
    <property type="component" value="Unassembled WGS sequence"/>
</dbReference>
<name>A0A3P9PGJ9_POERE</name>
<dbReference type="GeneTree" id="ENSGT01030000234530"/>
<reference evidence="10" key="1">
    <citation type="submission" date="2013-11" db="EMBL/GenBank/DDBJ databases">
        <title>The genomic landscape of the Guanapo guppy.</title>
        <authorList>
            <person name="Kuenstner A."/>
            <person name="Dreyer C."/>
        </authorList>
    </citation>
    <scope>NUCLEOTIDE SEQUENCE</scope>
    <source>
        <strain evidence="10">Guanapo</strain>
    </source>
</reference>
<keyword evidence="5" id="KW-0472">Membrane</keyword>
<keyword evidence="10" id="KW-1185">Reference proteome</keyword>
<accession>A0A3P9PGJ9</accession>
<keyword evidence="6" id="KW-1015">Disulfide bond</keyword>
<dbReference type="AlphaFoldDB" id="A0A3P9PGJ9"/>
<evidence type="ECO:0000256" key="4">
    <source>
        <dbReference type="ARBA" id="ARBA00022859"/>
    </source>
</evidence>
<dbReference type="Gene3D" id="2.60.40.10">
    <property type="entry name" value="Immunoglobulins"/>
    <property type="match status" value="2"/>
</dbReference>
<dbReference type="PANTHER" id="PTHR19433">
    <property type="entry name" value="T-CELL RECEPTOR ALPHA CHAIN V REGION-RELATED"/>
    <property type="match status" value="1"/>
</dbReference>
<evidence type="ECO:0000313" key="9">
    <source>
        <dbReference type="Ensembl" id="ENSPREP00000021011.1"/>
    </source>
</evidence>
<dbReference type="OMA" id="TQKKCSY"/>
<dbReference type="Ensembl" id="ENSPRET00000021236.1">
    <property type="protein sequence ID" value="ENSPREP00000021011.1"/>
    <property type="gene ID" value="ENSPREG00000014210.1"/>
</dbReference>
<dbReference type="InterPro" id="IPR003599">
    <property type="entry name" value="Ig_sub"/>
</dbReference>
<dbReference type="InterPro" id="IPR013106">
    <property type="entry name" value="Ig_V-set"/>
</dbReference>
<evidence type="ECO:0000256" key="3">
    <source>
        <dbReference type="ARBA" id="ARBA00022729"/>
    </source>
</evidence>
<dbReference type="GO" id="GO:0005886">
    <property type="term" value="C:plasma membrane"/>
    <property type="evidence" value="ECO:0007669"/>
    <property type="project" value="UniProtKB-SubCell"/>
</dbReference>
<dbReference type="PROSITE" id="PS50835">
    <property type="entry name" value="IG_LIKE"/>
    <property type="match status" value="2"/>
</dbReference>
<feature type="domain" description="Ig-like" evidence="8">
    <location>
        <begin position="141"/>
        <end position="238"/>
    </location>
</feature>
<evidence type="ECO:0000256" key="1">
    <source>
        <dbReference type="ARBA" id="ARBA00004236"/>
    </source>
</evidence>
<dbReference type="STRING" id="8081.ENSPREP00000021011"/>
<dbReference type="SUPFAM" id="SSF48726">
    <property type="entry name" value="Immunoglobulin"/>
    <property type="match status" value="2"/>
</dbReference>
<dbReference type="Pfam" id="PF07686">
    <property type="entry name" value="V-set"/>
    <property type="match status" value="1"/>
</dbReference>
<protein>
    <recommendedName>
        <fullName evidence="8">Ig-like domain-containing protein</fullName>
    </recommendedName>
</protein>
<evidence type="ECO:0000313" key="10">
    <source>
        <dbReference type="Proteomes" id="UP000242638"/>
    </source>
</evidence>
<evidence type="ECO:0000256" key="2">
    <source>
        <dbReference type="ARBA" id="ARBA00022475"/>
    </source>
</evidence>
<reference evidence="9" key="3">
    <citation type="submission" date="2025-09" db="UniProtKB">
        <authorList>
            <consortium name="Ensembl"/>
        </authorList>
    </citation>
    <scope>IDENTIFICATION</scope>
    <source>
        <strain evidence="9">Guanapo</strain>
    </source>
</reference>
<keyword evidence="3" id="KW-0732">Signal</keyword>
<dbReference type="InterPro" id="IPR007110">
    <property type="entry name" value="Ig-like_dom"/>
</dbReference>
<dbReference type="SMART" id="SM00409">
    <property type="entry name" value="IG"/>
    <property type="match status" value="2"/>
</dbReference>